<gene>
    <name evidence="7" type="ORF">CUN51_02565</name>
</gene>
<keyword evidence="3" id="KW-0028">Amino-acid biosynthesis</keyword>
<protein>
    <recommendedName>
        <fullName evidence="2">argininosuccinate lyase</fullName>
        <ecNumber evidence="2">4.3.2.1</ecNumber>
    </recommendedName>
</protein>
<feature type="domain" description="Argininosuccinate lyase C-terminal" evidence="6">
    <location>
        <begin position="377"/>
        <end position="430"/>
    </location>
</feature>
<dbReference type="Gene3D" id="1.20.200.10">
    <property type="entry name" value="Fumarase/aspartase (Central domain)"/>
    <property type="match status" value="1"/>
</dbReference>
<keyword evidence="4 7" id="KW-0456">Lyase</keyword>
<dbReference type="GO" id="GO:0005829">
    <property type="term" value="C:cytosol"/>
    <property type="evidence" value="ECO:0007669"/>
    <property type="project" value="TreeGrafter"/>
</dbReference>
<dbReference type="GO" id="GO:0042450">
    <property type="term" value="P:L-arginine biosynthetic process via ornithine"/>
    <property type="evidence" value="ECO:0007669"/>
    <property type="project" value="InterPro"/>
</dbReference>
<dbReference type="UniPathway" id="UPA00068">
    <property type="reaction ID" value="UER00114"/>
</dbReference>
<comment type="caution">
    <text evidence="7">The sequence shown here is derived from an EMBL/GenBank/DDBJ whole genome shotgun (WGS) entry which is preliminary data.</text>
</comment>
<dbReference type="PANTHER" id="PTHR43814">
    <property type="entry name" value="ARGININOSUCCINATE LYASE"/>
    <property type="match status" value="1"/>
</dbReference>
<feature type="domain" description="Fumarate lyase N-terminal" evidence="5">
    <location>
        <begin position="54"/>
        <end position="310"/>
    </location>
</feature>
<dbReference type="Pfam" id="PF14698">
    <property type="entry name" value="ASL_C2"/>
    <property type="match status" value="1"/>
</dbReference>
<sequence length="510" mass="56076">MSDPKQRAAQAGHMGYGSRLTEQPADELLQSAFAHEVSDGALLYHGMSLADLAYCVMLCECGLIPRPARQPLMRGLLELHAIPPDQFPFDPVYGDIYTNREQALRERVPEGGADGWLRLGRARRESSTVGYLITTRAYLLRLIEAHAALISTLLRLAAQHRTTLMPDYTYLQKAHPTTLAHYLLTFVAPLLRNAERLRAAYGRLNQSPVGGGSVNGSRLPLDRIRAAELLGFEGVAAHTRDAMWQADVAIEVAANVVILMTTLDRLAEDLYIFATEEFGYLTLADAHSRTSVIMPQKKNPYSLAYVRGAARASGATLYTIIATNQTPSGQPDNRIFAYGELPRALDRATRTVRLLAGVLERAEWHVERMAARSAESFSGATDLGDYLSEVADLDPRTAHRVIGYAVRKALEAGLPSSQPLTSAALDQAAEALLGRTLNLPEEAVRRAQEPLAIVESRRGIGGASPESVAALLEDYQACYQDYQWWEDQEQVRLEVVEQTLLTLARTIAEG</sequence>
<evidence type="ECO:0000259" key="5">
    <source>
        <dbReference type="Pfam" id="PF00206"/>
    </source>
</evidence>
<dbReference type="Pfam" id="PF00206">
    <property type="entry name" value="Lyase_1"/>
    <property type="match status" value="1"/>
</dbReference>
<dbReference type="PANTHER" id="PTHR43814:SF1">
    <property type="entry name" value="ARGININOSUCCINATE LYASE"/>
    <property type="match status" value="1"/>
</dbReference>
<evidence type="ECO:0000313" key="8">
    <source>
        <dbReference type="Proteomes" id="UP000228921"/>
    </source>
</evidence>
<dbReference type="InterPro" id="IPR009049">
    <property type="entry name" value="Argininosuccinate_lyase"/>
</dbReference>
<name>A0A2M8P2S0_9CHLR</name>
<dbReference type="SUPFAM" id="SSF48557">
    <property type="entry name" value="L-aspartase-like"/>
    <property type="match status" value="1"/>
</dbReference>
<dbReference type="Proteomes" id="UP000228921">
    <property type="component" value="Unassembled WGS sequence"/>
</dbReference>
<dbReference type="EC" id="4.3.2.1" evidence="2"/>
<organism evidence="7 8">
    <name type="scientific">Candidatus Thermofonsia Clade 1 bacterium</name>
    <dbReference type="NCBI Taxonomy" id="2364210"/>
    <lineage>
        <taxon>Bacteria</taxon>
        <taxon>Bacillati</taxon>
        <taxon>Chloroflexota</taxon>
        <taxon>Candidatus Thermofontia</taxon>
        <taxon>Candidatus Thermofonsia Clade 1</taxon>
    </lineage>
</organism>
<accession>A0A2M8P2S0</accession>
<keyword evidence="3" id="KW-0055">Arginine biosynthesis</keyword>
<dbReference type="AlphaFoldDB" id="A0A2M8P2S0"/>
<dbReference type="InterPro" id="IPR008948">
    <property type="entry name" value="L-Aspartase-like"/>
</dbReference>
<dbReference type="Gene3D" id="1.10.275.10">
    <property type="entry name" value="Fumarase/aspartase (N-terminal domain)"/>
    <property type="match status" value="1"/>
</dbReference>
<evidence type="ECO:0000256" key="2">
    <source>
        <dbReference type="ARBA" id="ARBA00012338"/>
    </source>
</evidence>
<evidence type="ECO:0000256" key="1">
    <source>
        <dbReference type="ARBA" id="ARBA00004941"/>
    </source>
</evidence>
<dbReference type="PRINTS" id="PR00145">
    <property type="entry name" value="ARGSUCLYASE"/>
</dbReference>
<proteinExistence type="predicted"/>
<dbReference type="InterPro" id="IPR022761">
    <property type="entry name" value="Fumarate_lyase_N"/>
</dbReference>
<dbReference type="EMBL" id="PGTK01000002">
    <property type="protein sequence ID" value="PJF31844.1"/>
    <property type="molecule type" value="Genomic_DNA"/>
</dbReference>
<dbReference type="InterPro" id="IPR024083">
    <property type="entry name" value="Fumarase/histidase_N"/>
</dbReference>
<evidence type="ECO:0000259" key="6">
    <source>
        <dbReference type="Pfam" id="PF14698"/>
    </source>
</evidence>
<reference evidence="7 8" key="1">
    <citation type="submission" date="2017-11" db="EMBL/GenBank/DDBJ databases">
        <title>Evolution of Phototrophy in the Chloroflexi Phylum Driven by Horizontal Gene Transfer.</title>
        <authorList>
            <person name="Ward L.M."/>
            <person name="Hemp J."/>
            <person name="Shih P.M."/>
            <person name="Mcglynn S.E."/>
            <person name="Fischer W."/>
        </authorList>
    </citation>
    <scope>NUCLEOTIDE SEQUENCE [LARGE SCALE GENOMIC DNA]</scope>
    <source>
        <strain evidence="7">CP2_2F</strain>
    </source>
</reference>
<dbReference type="GO" id="GO:0004056">
    <property type="term" value="F:argininosuccinate lyase activity"/>
    <property type="evidence" value="ECO:0007669"/>
    <property type="project" value="UniProtKB-EC"/>
</dbReference>
<dbReference type="InterPro" id="IPR029419">
    <property type="entry name" value="Arg_succ_lyase_C"/>
</dbReference>
<evidence type="ECO:0000256" key="3">
    <source>
        <dbReference type="ARBA" id="ARBA00022571"/>
    </source>
</evidence>
<comment type="pathway">
    <text evidence="1">Amino-acid biosynthesis; L-arginine biosynthesis; L-arginine from L-ornithine and carbamoyl phosphate: step 3/3.</text>
</comment>
<evidence type="ECO:0000313" key="7">
    <source>
        <dbReference type="EMBL" id="PJF31844.1"/>
    </source>
</evidence>
<dbReference type="CDD" id="cd01359">
    <property type="entry name" value="Argininosuccinate_lyase"/>
    <property type="match status" value="1"/>
</dbReference>
<dbReference type="InterPro" id="IPR000362">
    <property type="entry name" value="Fumarate_lyase_fam"/>
</dbReference>
<dbReference type="Gene3D" id="1.10.40.30">
    <property type="entry name" value="Fumarase/aspartase (C-terminal domain)"/>
    <property type="match status" value="1"/>
</dbReference>
<evidence type="ECO:0000256" key="4">
    <source>
        <dbReference type="ARBA" id="ARBA00023239"/>
    </source>
</evidence>
<dbReference type="PRINTS" id="PR00149">
    <property type="entry name" value="FUMRATELYASE"/>
</dbReference>